<dbReference type="InterPro" id="IPR042099">
    <property type="entry name" value="ANL_N_sf"/>
</dbReference>
<dbReference type="InterPro" id="IPR017529">
    <property type="entry name" value="AcylCoA_ligase_PEP_1"/>
</dbReference>
<dbReference type="InterPro" id="IPR000873">
    <property type="entry name" value="AMP-dep_synth/lig_dom"/>
</dbReference>
<dbReference type="Gene3D" id="3.40.50.12780">
    <property type="entry name" value="N-terminal domain of ligase-like"/>
    <property type="match status" value="1"/>
</dbReference>
<dbReference type="InterPro" id="IPR050237">
    <property type="entry name" value="ATP-dep_AMP-bd_enzyme"/>
</dbReference>
<evidence type="ECO:0000259" key="2">
    <source>
        <dbReference type="Pfam" id="PF13193"/>
    </source>
</evidence>
<dbReference type="Pfam" id="PF13193">
    <property type="entry name" value="AMP-binding_C"/>
    <property type="match status" value="1"/>
</dbReference>
<dbReference type="Proteomes" id="UP000199470">
    <property type="component" value="Unassembled WGS sequence"/>
</dbReference>
<proteinExistence type="predicted"/>
<dbReference type="InterPro" id="IPR025110">
    <property type="entry name" value="AMP-bd_C"/>
</dbReference>
<evidence type="ECO:0000313" key="4">
    <source>
        <dbReference type="Proteomes" id="UP000199470"/>
    </source>
</evidence>
<dbReference type="SUPFAM" id="SSF56801">
    <property type="entry name" value="Acetyl-CoA synthetase-like"/>
    <property type="match status" value="1"/>
</dbReference>
<dbReference type="Pfam" id="PF00501">
    <property type="entry name" value="AMP-binding"/>
    <property type="match status" value="1"/>
</dbReference>
<evidence type="ECO:0000313" key="3">
    <source>
        <dbReference type="EMBL" id="SFL53913.1"/>
    </source>
</evidence>
<sequence length="539" mass="57737">MSQLVHDLLFEAARRAPAAEALVHGARRLDYAALAEAVRGAAGALLRQGLGRQERLAVYLEKNPENVTAMFGAAAAGASFVPVNPLLKPEQVAYILADCDVAVLVTSVERLRLLKPALAGCPALRLVLLTGLAAGAAPPEWPELPGLRLRGWDELMAASALPDGAGAVAPHRCVDADMAAIMYTSGSTGKPKGVVLSHRNLVAGAHSVAEYLENSPADRILAVLPLSFDYGLSQLTTGFRAGACVVLLNHLLPQDVLRAVRDEAITGLAGVPPLWRQLAGLNWPADCTLRYLTNSGGAMPRPTLDALRRALPAARPFLMYGLTEAFRSTYLPPEELARRPDSMGRAIPNAEIMVLRPDGSECDADEPGELVHRGALVGMGYWNDPVNTALRYRVLAPRVAGLTLPEIAVWSGDTVRKDAEGFLYFIGRNDEMIKTSGYRVSPAEIEEVVYARQQVAEAAAFGVPHPALGQAIVVVASVRDGVALSPEELLAACRPELPGYMLPAKIVIWPESLPRNPNGKIDRKQLSLQFLAVFAELEP</sequence>
<accession>A0A1I4IIS1</accession>
<dbReference type="PANTHER" id="PTHR43767">
    <property type="entry name" value="LONG-CHAIN-FATTY-ACID--COA LIGASE"/>
    <property type="match status" value="1"/>
</dbReference>
<reference evidence="3 4" key="1">
    <citation type="submission" date="2016-10" db="EMBL/GenBank/DDBJ databases">
        <authorList>
            <person name="de Groot N.N."/>
        </authorList>
    </citation>
    <scope>NUCLEOTIDE SEQUENCE [LARGE SCALE GENOMIC DNA]</scope>
    <source>
        <strain evidence="3 4">ATCC 43154</strain>
    </source>
</reference>
<keyword evidence="3" id="KW-0436">Ligase</keyword>
<dbReference type="InterPro" id="IPR045851">
    <property type="entry name" value="AMP-bd_C_sf"/>
</dbReference>
<dbReference type="OrthoDB" id="9766486at2"/>
<dbReference type="AlphaFoldDB" id="A0A1I4IIS1"/>
<feature type="domain" description="AMP-binding enzyme C-terminal" evidence="2">
    <location>
        <begin position="444"/>
        <end position="520"/>
    </location>
</feature>
<dbReference type="GO" id="GO:0016877">
    <property type="term" value="F:ligase activity, forming carbon-sulfur bonds"/>
    <property type="evidence" value="ECO:0007669"/>
    <property type="project" value="UniProtKB-ARBA"/>
</dbReference>
<dbReference type="PROSITE" id="PS00455">
    <property type="entry name" value="AMP_BINDING"/>
    <property type="match status" value="1"/>
</dbReference>
<dbReference type="RefSeq" id="WP_093383459.1">
    <property type="nucleotide sequence ID" value="NZ_FOTW01000005.1"/>
</dbReference>
<dbReference type="Gene3D" id="3.30.300.30">
    <property type="match status" value="1"/>
</dbReference>
<feature type="domain" description="AMP-dependent synthetase/ligase" evidence="1">
    <location>
        <begin position="10"/>
        <end position="382"/>
    </location>
</feature>
<dbReference type="InterPro" id="IPR020845">
    <property type="entry name" value="AMP-binding_CS"/>
</dbReference>
<dbReference type="PANTHER" id="PTHR43767:SF10">
    <property type="entry name" value="SURFACTIN SYNTHASE SUBUNIT 1"/>
    <property type="match status" value="1"/>
</dbReference>
<dbReference type="NCBIfam" id="TIGR03098">
    <property type="entry name" value="ligase_PEP_1"/>
    <property type="match status" value="1"/>
</dbReference>
<organism evidence="3 4">
    <name type="scientific">Rugamonas rubra</name>
    <dbReference type="NCBI Taxonomy" id="758825"/>
    <lineage>
        <taxon>Bacteria</taxon>
        <taxon>Pseudomonadati</taxon>
        <taxon>Pseudomonadota</taxon>
        <taxon>Betaproteobacteria</taxon>
        <taxon>Burkholderiales</taxon>
        <taxon>Oxalobacteraceae</taxon>
        <taxon>Telluria group</taxon>
        <taxon>Rugamonas</taxon>
    </lineage>
</organism>
<evidence type="ECO:0000259" key="1">
    <source>
        <dbReference type="Pfam" id="PF00501"/>
    </source>
</evidence>
<dbReference type="EMBL" id="FOTW01000005">
    <property type="protein sequence ID" value="SFL53913.1"/>
    <property type="molecule type" value="Genomic_DNA"/>
</dbReference>
<gene>
    <name evidence="3" type="ORF">SAMN02982985_00579</name>
</gene>
<keyword evidence="4" id="KW-1185">Reference proteome</keyword>
<dbReference type="STRING" id="758825.SAMN02982985_00579"/>
<name>A0A1I4IIS1_9BURK</name>
<protein>
    <submittedName>
        <fullName evidence="3">Acyl-CoA ligase (AMP-forming), exosortase A-associated</fullName>
    </submittedName>
</protein>